<dbReference type="Pfam" id="PF00425">
    <property type="entry name" value="Chorismate_bind"/>
    <property type="match status" value="1"/>
</dbReference>
<evidence type="ECO:0000313" key="3">
    <source>
        <dbReference type="Proteomes" id="UP000606776"/>
    </source>
</evidence>
<dbReference type="SUPFAM" id="SSF56322">
    <property type="entry name" value="ADC synthase"/>
    <property type="match status" value="1"/>
</dbReference>
<dbReference type="Gene3D" id="3.60.120.10">
    <property type="entry name" value="Anthranilate synthase"/>
    <property type="match status" value="1"/>
</dbReference>
<dbReference type="InterPro" id="IPR005801">
    <property type="entry name" value="ADC_synthase"/>
</dbReference>
<dbReference type="InterPro" id="IPR015890">
    <property type="entry name" value="Chorismate_C"/>
</dbReference>
<proteinExistence type="predicted"/>
<feature type="domain" description="Chorismate-utilising enzyme C-terminal" evidence="1">
    <location>
        <begin position="21"/>
        <end position="283"/>
    </location>
</feature>
<feature type="non-terminal residue" evidence="2">
    <location>
        <position position="1"/>
    </location>
</feature>
<comment type="caution">
    <text evidence="2">The sequence shown here is derived from an EMBL/GenBank/DDBJ whole genome shotgun (WGS) entry which is preliminary data.</text>
</comment>
<gene>
    <name evidence="2" type="ORF">IQ227_16215</name>
</gene>
<dbReference type="InterPro" id="IPR019999">
    <property type="entry name" value="Anth_synth_I-like"/>
</dbReference>
<sequence length="299" mass="31778">SARANRPDAVGVLNSKTSLSNYEATVAKIVTRVHAGDLYQANISRRYAGALAVGDHPYALFARLVAQSPAPLAAYMRLADHALVSNSPERFLSVSRRDDGRLYAFSQPIKGTRPRGANAEEDEANARALLASAKDRAENLMIVDLMRNDLSKTCVPGSVRVPRLCGLESYANVHHLVSDVEGRLRDDADAFDLFAGAFPPGSITGAPKVKAMELIGALEGSGRGPYCGSLVWLGFDGAMDSSVLIRTATCTQHEDAWQVAFNVGAGIVADSDPAEEARETVTKAASLKRAVTGHVGDEA</sequence>
<keyword evidence="3" id="KW-1185">Reference proteome</keyword>
<accession>A0ABR9VH42</accession>
<dbReference type="PANTHER" id="PTHR11236:SF9">
    <property type="entry name" value="ANTHRANILATE SYNTHASE COMPONENT 1"/>
    <property type="match status" value="1"/>
</dbReference>
<evidence type="ECO:0000259" key="1">
    <source>
        <dbReference type="Pfam" id="PF00425"/>
    </source>
</evidence>
<dbReference type="PANTHER" id="PTHR11236">
    <property type="entry name" value="AMINOBENZOATE/ANTHRANILATE SYNTHASE"/>
    <property type="match status" value="1"/>
</dbReference>
<protein>
    <submittedName>
        <fullName evidence="2">Anthranilate synthase component I family protein</fullName>
    </submittedName>
</protein>
<dbReference type="Proteomes" id="UP000606776">
    <property type="component" value="Unassembled WGS sequence"/>
</dbReference>
<dbReference type="EMBL" id="JADEWB010000101">
    <property type="protein sequence ID" value="MBE9237530.1"/>
    <property type="molecule type" value="Genomic_DNA"/>
</dbReference>
<dbReference type="RefSeq" id="WP_193943351.1">
    <property type="nucleotide sequence ID" value="NZ_JADEWB010000101.1"/>
</dbReference>
<evidence type="ECO:0000313" key="2">
    <source>
        <dbReference type="EMBL" id="MBE9237530.1"/>
    </source>
</evidence>
<dbReference type="PRINTS" id="PR00095">
    <property type="entry name" value="ANTSNTHASEI"/>
</dbReference>
<organism evidence="2 3">
    <name type="scientific">Sphaerospermopsis aphanizomenoides LEGE 00250</name>
    <dbReference type="NCBI Taxonomy" id="2777972"/>
    <lineage>
        <taxon>Bacteria</taxon>
        <taxon>Bacillati</taxon>
        <taxon>Cyanobacteriota</taxon>
        <taxon>Cyanophyceae</taxon>
        <taxon>Nostocales</taxon>
        <taxon>Aphanizomenonaceae</taxon>
        <taxon>Sphaerospermopsis</taxon>
        <taxon>Sphaerospermopsis aphanizomenoides</taxon>
    </lineage>
</organism>
<name>A0ABR9VH42_9CYAN</name>
<reference evidence="2 3" key="1">
    <citation type="submission" date="2020-10" db="EMBL/GenBank/DDBJ databases">
        <authorList>
            <person name="Castelo-Branco R."/>
            <person name="Eusebio N."/>
            <person name="Adriana R."/>
            <person name="Vieira A."/>
            <person name="Brugerolle De Fraissinette N."/>
            <person name="Rezende De Castro R."/>
            <person name="Schneider M.P."/>
            <person name="Vasconcelos V."/>
            <person name="Leao P.N."/>
        </authorList>
    </citation>
    <scope>NUCLEOTIDE SEQUENCE [LARGE SCALE GENOMIC DNA]</scope>
    <source>
        <strain evidence="2 3">LEGE 00250</strain>
    </source>
</reference>